<feature type="binding site" evidence="6">
    <location>
        <position position="173"/>
    </location>
    <ligand>
        <name>substrate</name>
    </ligand>
</feature>
<evidence type="ECO:0000256" key="6">
    <source>
        <dbReference type="PIRSR" id="PIRSR001221-2"/>
    </source>
</evidence>
<dbReference type="InParanoid" id="A0A136IUU7"/>
<dbReference type="PIRSF" id="PIRSF001221">
    <property type="entry name" value="Amidase_fungi"/>
    <property type="match status" value="1"/>
</dbReference>
<dbReference type="InterPro" id="IPR020556">
    <property type="entry name" value="Amidase_CS"/>
</dbReference>
<dbReference type="STRING" id="196109.A0A136IUU7"/>
<dbReference type="Pfam" id="PF01425">
    <property type="entry name" value="Amidase"/>
    <property type="match status" value="1"/>
</dbReference>
<keyword evidence="4" id="KW-0378">Hydrolase</keyword>
<comment type="catalytic activity">
    <reaction evidence="1">
        <text>a monocarboxylic acid amide + H2O = a monocarboxylate + NH4(+)</text>
        <dbReference type="Rhea" id="RHEA:12020"/>
        <dbReference type="ChEBI" id="CHEBI:15377"/>
        <dbReference type="ChEBI" id="CHEBI:28938"/>
        <dbReference type="ChEBI" id="CHEBI:35757"/>
        <dbReference type="ChEBI" id="CHEBI:83628"/>
        <dbReference type="EC" id="3.5.1.4"/>
    </reaction>
</comment>
<organism evidence="8 9">
    <name type="scientific">Microdochium bolleyi</name>
    <dbReference type="NCBI Taxonomy" id="196109"/>
    <lineage>
        <taxon>Eukaryota</taxon>
        <taxon>Fungi</taxon>
        <taxon>Dikarya</taxon>
        <taxon>Ascomycota</taxon>
        <taxon>Pezizomycotina</taxon>
        <taxon>Sordariomycetes</taxon>
        <taxon>Xylariomycetidae</taxon>
        <taxon>Xylariales</taxon>
        <taxon>Microdochiaceae</taxon>
        <taxon>Microdochium</taxon>
    </lineage>
</organism>
<feature type="active site" description="Acyl-ester intermediate" evidence="5">
    <location>
        <position position="223"/>
    </location>
</feature>
<accession>A0A136IUU7</accession>
<feature type="binding site" evidence="6">
    <location>
        <position position="199"/>
    </location>
    <ligand>
        <name>substrate</name>
    </ligand>
</feature>
<evidence type="ECO:0000313" key="9">
    <source>
        <dbReference type="Proteomes" id="UP000070501"/>
    </source>
</evidence>
<feature type="active site" description="Charge relay system" evidence="5">
    <location>
        <position position="199"/>
    </location>
</feature>
<dbReference type="PROSITE" id="PS00571">
    <property type="entry name" value="AMIDASES"/>
    <property type="match status" value="1"/>
</dbReference>
<reference evidence="9" key="1">
    <citation type="submission" date="2016-02" db="EMBL/GenBank/DDBJ databases">
        <title>Draft genome sequence of Microdochium bolleyi, a fungal endophyte of beachgrass.</title>
        <authorList>
            <consortium name="DOE Joint Genome Institute"/>
            <person name="David A.S."/>
            <person name="May G."/>
            <person name="Haridas S."/>
            <person name="Lim J."/>
            <person name="Wang M."/>
            <person name="Labutti K."/>
            <person name="Lipzen A."/>
            <person name="Barry K."/>
            <person name="Grigoriev I.V."/>
        </authorList>
    </citation>
    <scope>NUCLEOTIDE SEQUENCE [LARGE SCALE GENOMIC DNA]</scope>
    <source>
        <strain evidence="9">J235TASD1</strain>
    </source>
</reference>
<dbReference type="InterPro" id="IPR036928">
    <property type="entry name" value="AS_sf"/>
</dbReference>
<dbReference type="GO" id="GO:0004040">
    <property type="term" value="F:amidase activity"/>
    <property type="evidence" value="ECO:0007669"/>
    <property type="project" value="UniProtKB-EC"/>
</dbReference>
<dbReference type="OrthoDB" id="6428749at2759"/>
<evidence type="ECO:0000256" key="4">
    <source>
        <dbReference type="ARBA" id="ARBA00022801"/>
    </source>
</evidence>
<dbReference type="AlphaFoldDB" id="A0A136IUU7"/>
<dbReference type="Proteomes" id="UP000070501">
    <property type="component" value="Unassembled WGS sequence"/>
</dbReference>
<proteinExistence type="inferred from homology"/>
<dbReference type="EC" id="3.5.1.4" evidence="3"/>
<dbReference type="PANTHER" id="PTHR46072">
    <property type="entry name" value="AMIDASE-RELATED-RELATED"/>
    <property type="match status" value="1"/>
</dbReference>
<dbReference type="SUPFAM" id="SSF75304">
    <property type="entry name" value="Amidase signature (AS) enzymes"/>
    <property type="match status" value="1"/>
</dbReference>
<gene>
    <name evidence="8" type="ORF">Micbo1qcDRAFT_213943</name>
</gene>
<name>A0A136IUU7_9PEZI</name>
<keyword evidence="9" id="KW-1185">Reference proteome</keyword>
<evidence type="ECO:0000256" key="2">
    <source>
        <dbReference type="ARBA" id="ARBA00009199"/>
    </source>
</evidence>
<sequence length="536" mass="58642">MTSKQSSNQPARPWTDVVREKRAQRDAILSRHHADDAQVALLSHAGSPIVNVEQVTSLLAIGNITAEELTRAYIARACEAHKKTNCLTEINFDNALKQARRLDEFRKTHGRLKGPLHGVPMSFKDQFNIKGLDTTMGYAGRAFAPADSDCPLITSLEDLGAIILAKTNLPQSIMWCETDNPLWGLTTHPANPDLTSGGSSGGEGALLALGGSLVGWGTDIGGSIRIPSHINGLWGLKPTSNRLSYRGVEVTQDGQQHVPSTIGPMATSLASLVSTTRLVIEAAPWTTDPLIPPIPWRDNVLQDAASRPLVIGLVLDDGVVRVHPPIRRILTELAAALQAAGHEIIPWDTSLNASCIAVNDAFYSTDGGEDIRRAVEQGGEPFAPKTQAFIDRGEAVSVYEYWQLNKRKVDRQRAYNDMWQQARSPTSGRPVDVLLMPTMPHTSTPHGHCGRWTGYTKLFNFLDYTALAFPAGVADKVKDAAYLDSEYTPRNELDAWNWQLYDAEIMEGLPVGLQIVGQRYDEEKVLGAASQIQKHI</sequence>
<evidence type="ECO:0000259" key="7">
    <source>
        <dbReference type="Pfam" id="PF01425"/>
    </source>
</evidence>
<evidence type="ECO:0000256" key="3">
    <source>
        <dbReference type="ARBA" id="ARBA00012922"/>
    </source>
</evidence>
<evidence type="ECO:0000256" key="1">
    <source>
        <dbReference type="ARBA" id="ARBA00001311"/>
    </source>
</evidence>
<dbReference type="FunCoup" id="A0A136IUU7">
    <property type="interactions" value="56"/>
</dbReference>
<dbReference type="InterPro" id="IPR023631">
    <property type="entry name" value="Amidase_dom"/>
</dbReference>
<dbReference type="PANTHER" id="PTHR46072:SF2">
    <property type="entry name" value="AMIDASE (EUROFUNG)"/>
    <property type="match status" value="1"/>
</dbReference>
<dbReference type="Gene3D" id="3.90.1300.10">
    <property type="entry name" value="Amidase signature (AS) domain"/>
    <property type="match status" value="1"/>
</dbReference>
<protein>
    <recommendedName>
        <fullName evidence="3">amidase</fullName>
        <ecNumber evidence="3">3.5.1.4</ecNumber>
    </recommendedName>
</protein>
<feature type="active site" description="Charge relay system" evidence="5">
    <location>
        <position position="124"/>
    </location>
</feature>
<feature type="domain" description="Amidase" evidence="7">
    <location>
        <begin position="68"/>
        <end position="526"/>
    </location>
</feature>
<comment type="similarity">
    <text evidence="2">Belongs to the amidase family.</text>
</comment>
<evidence type="ECO:0000256" key="5">
    <source>
        <dbReference type="PIRSR" id="PIRSR001221-1"/>
    </source>
</evidence>
<feature type="binding site" evidence="6">
    <location>
        <begin position="220"/>
        <end position="223"/>
    </location>
    <ligand>
        <name>substrate</name>
    </ligand>
</feature>
<dbReference type="EMBL" id="KQ964257">
    <property type="protein sequence ID" value="KXJ88814.1"/>
    <property type="molecule type" value="Genomic_DNA"/>
</dbReference>
<evidence type="ECO:0000313" key="8">
    <source>
        <dbReference type="EMBL" id="KXJ88814.1"/>
    </source>
</evidence>